<keyword evidence="1" id="KW-1133">Transmembrane helix</keyword>
<gene>
    <name evidence="2" type="ORF">GCM10010211_37400</name>
</gene>
<keyword evidence="3" id="KW-1185">Reference proteome</keyword>
<feature type="transmembrane region" description="Helical" evidence="1">
    <location>
        <begin position="28"/>
        <end position="47"/>
    </location>
</feature>
<comment type="caution">
    <text evidence="2">The sequence shown here is derived from an EMBL/GenBank/DDBJ whole genome shotgun (WGS) entry which is preliminary data.</text>
</comment>
<protein>
    <submittedName>
        <fullName evidence="2">Uncharacterized protein</fullName>
    </submittedName>
</protein>
<keyword evidence="1" id="KW-0812">Transmembrane</keyword>
<reference evidence="3" key="1">
    <citation type="journal article" date="2019" name="Int. J. Syst. Evol. Microbiol.">
        <title>The Global Catalogue of Microorganisms (GCM) 10K type strain sequencing project: providing services to taxonomists for standard genome sequencing and annotation.</title>
        <authorList>
            <consortium name="The Broad Institute Genomics Platform"/>
            <consortium name="The Broad Institute Genome Sequencing Center for Infectious Disease"/>
            <person name="Wu L."/>
            <person name="Ma J."/>
        </authorList>
    </citation>
    <scope>NUCLEOTIDE SEQUENCE [LARGE SCALE GENOMIC DNA]</scope>
    <source>
        <strain evidence="3">JCM 3399</strain>
    </source>
</reference>
<organism evidence="2 3">
    <name type="scientific">Streptomyces albospinus</name>
    <dbReference type="NCBI Taxonomy" id="285515"/>
    <lineage>
        <taxon>Bacteria</taxon>
        <taxon>Bacillati</taxon>
        <taxon>Actinomycetota</taxon>
        <taxon>Actinomycetes</taxon>
        <taxon>Kitasatosporales</taxon>
        <taxon>Streptomycetaceae</taxon>
        <taxon>Streptomyces</taxon>
    </lineage>
</organism>
<name>A0ABQ2V663_9ACTN</name>
<proteinExistence type="predicted"/>
<keyword evidence="1" id="KW-0472">Membrane</keyword>
<accession>A0ABQ2V663</accession>
<sequence>MDEISVRGLLLLLVGALAGYAAFRHPELGAAIGVAVIVVALLHDLLAK</sequence>
<evidence type="ECO:0000313" key="2">
    <source>
        <dbReference type="EMBL" id="GGU68558.1"/>
    </source>
</evidence>
<dbReference type="EMBL" id="BMRP01000012">
    <property type="protein sequence ID" value="GGU68558.1"/>
    <property type="molecule type" value="Genomic_DNA"/>
</dbReference>
<evidence type="ECO:0000313" key="3">
    <source>
        <dbReference type="Proteomes" id="UP000654471"/>
    </source>
</evidence>
<evidence type="ECO:0000256" key="1">
    <source>
        <dbReference type="SAM" id="Phobius"/>
    </source>
</evidence>
<dbReference type="Proteomes" id="UP000654471">
    <property type="component" value="Unassembled WGS sequence"/>
</dbReference>